<dbReference type="InterPro" id="IPR055308">
    <property type="entry name" value="TEX47-like"/>
</dbReference>
<keyword evidence="2" id="KW-1185">Reference proteome</keyword>
<dbReference type="Pfam" id="PF24787">
    <property type="entry name" value="TEX47"/>
    <property type="match status" value="1"/>
</dbReference>
<evidence type="ECO:0008006" key="3">
    <source>
        <dbReference type="Google" id="ProtNLM"/>
    </source>
</evidence>
<dbReference type="Proteomes" id="UP001352852">
    <property type="component" value="Unassembled WGS sequence"/>
</dbReference>
<reference evidence="1 2" key="1">
    <citation type="submission" date="2021-06" db="EMBL/GenBank/DDBJ databases">
        <authorList>
            <person name="Palmer J.M."/>
        </authorList>
    </citation>
    <scope>NUCLEOTIDE SEQUENCE [LARGE SCALE GENOMIC DNA]</scope>
    <source>
        <strain evidence="1 2">CL_MEX2019</strain>
        <tissue evidence="1">Muscle</tissue>
    </source>
</reference>
<accession>A0ABU7DNF9</accession>
<evidence type="ECO:0000313" key="2">
    <source>
        <dbReference type="Proteomes" id="UP001352852"/>
    </source>
</evidence>
<name>A0ABU7DNF9_9TELE</name>
<dbReference type="Gene3D" id="3.30.70.100">
    <property type="match status" value="1"/>
</dbReference>
<dbReference type="PANTHER" id="PTHR34035">
    <property type="entry name" value="TESTIS-EXPRESSED PROTEIN 47"/>
    <property type="match status" value="1"/>
</dbReference>
<protein>
    <recommendedName>
        <fullName evidence="3">BLUF domain-containing protein</fullName>
    </recommendedName>
</protein>
<dbReference type="InterPro" id="IPR036046">
    <property type="entry name" value="Acylphosphatase-like_dom_sf"/>
</dbReference>
<comment type="caution">
    <text evidence="1">The sequence shown here is derived from an EMBL/GenBank/DDBJ whole genome shotgun (WGS) entry which is preliminary data.</text>
</comment>
<dbReference type="SUPFAM" id="SSF54975">
    <property type="entry name" value="Acylphosphatase/BLUF domain-like"/>
    <property type="match status" value="1"/>
</dbReference>
<organism evidence="1 2">
    <name type="scientific">Characodon lateralis</name>
    <dbReference type="NCBI Taxonomy" id="208331"/>
    <lineage>
        <taxon>Eukaryota</taxon>
        <taxon>Metazoa</taxon>
        <taxon>Chordata</taxon>
        <taxon>Craniata</taxon>
        <taxon>Vertebrata</taxon>
        <taxon>Euteleostomi</taxon>
        <taxon>Actinopterygii</taxon>
        <taxon>Neopterygii</taxon>
        <taxon>Teleostei</taxon>
        <taxon>Neoteleostei</taxon>
        <taxon>Acanthomorphata</taxon>
        <taxon>Ovalentaria</taxon>
        <taxon>Atherinomorphae</taxon>
        <taxon>Cyprinodontiformes</taxon>
        <taxon>Goodeidae</taxon>
        <taxon>Characodon</taxon>
    </lineage>
</organism>
<gene>
    <name evidence="1" type="ORF">CHARACLAT_004809</name>
</gene>
<dbReference type="EMBL" id="JAHUTJ010033018">
    <property type="protein sequence ID" value="MED6276618.1"/>
    <property type="molecule type" value="Genomic_DNA"/>
</dbReference>
<dbReference type="PANTHER" id="PTHR34035:SF1">
    <property type="entry name" value="TESTIS-EXPRESSED PROTEIN 47"/>
    <property type="match status" value="1"/>
</dbReference>
<sequence length="239" mass="27335">MSNSWEAKRFPSDSLIAVEDGEDIITMFDMVYGRMNEKVVLQQLIMVARLPFDPADRTELGARYENFNVHLCKQHMWDQGITGLLLIYPSCLLHVIEASEHILDCFLKDLQATKQHADFTCLEAKIVFMSHNLESRQFQQWSYMVLDAGMVARNPVARRPEEDEESIESLVSSVLTALQKLVLPGSVLDENPELLIPPVILEILLGRDELLSPQQYLEMYQSPLNISIEFGQANLESYF</sequence>
<proteinExistence type="predicted"/>
<evidence type="ECO:0000313" key="1">
    <source>
        <dbReference type="EMBL" id="MED6276618.1"/>
    </source>
</evidence>